<name>A0A506UF17_9HYPH</name>
<evidence type="ECO:0000256" key="6">
    <source>
        <dbReference type="ARBA" id="ARBA00023136"/>
    </source>
</evidence>
<sequence length="342" mass="37130">MHDQPTTAIFYRLGSFALVMLGLAVTIFVLARVVPGDPARLALGPAATAEQVNALRHEMGLDQPLVVQFFSYVGRAIRGDFGYSLVSQRPVIVDLKETVPATLELVITSVVFMFIVAVPLGVVTARYRGRWIDLVGRILSLTGVTIPSFLFAITLQLVFARLFPSFPILGRLDHGLGFSSGPTGFLLIDGTLAGRFDVVADALKHLALPAFALAMAGIGQITRITRSAMLENQRKDHVLTLRSFGVPERVIVFRYLLKLSAIAPLTIMGLEFASLIGNAFVVEMIFSWGGFASYGLNAILQKDLNAVIAVVLVSGLFFVAANLVVDILITLIDPRLRHRGSR</sequence>
<evidence type="ECO:0000313" key="9">
    <source>
        <dbReference type="EMBL" id="TPW32086.1"/>
    </source>
</evidence>
<accession>A0A506UF17</accession>
<evidence type="ECO:0000256" key="4">
    <source>
        <dbReference type="ARBA" id="ARBA00022692"/>
    </source>
</evidence>
<keyword evidence="3" id="KW-1003">Cell membrane</keyword>
<proteinExistence type="inferred from homology"/>
<dbReference type="GO" id="GO:0005886">
    <property type="term" value="C:plasma membrane"/>
    <property type="evidence" value="ECO:0007669"/>
    <property type="project" value="UniProtKB-SubCell"/>
</dbReference>
<evidence type="ECO:0000256" key="2">
    <source>
        <dbReference type="ARBA" id="ARBA00022448"/>
    </source>
</evidence>
<organism evidence="9 10">
    <name type="scientific">Pararhizobium mangrovi</name>
    <dbReference type="NCBI Taxonomy" id="2590452"/>
    <lineage>
        <taxon>Bacteria</taxon>
        <taxon>Pseudomonadati</taxon>
        <taxon>Pseudomonadota</taxon>
        <taxon>Alphaproteobacteria</taxon>
        <taxon>Hyphomicrobiales</taxon>
        <taxon>Rhizobiaceae</taxon>
        <taxon>Rhizobium/Agrobacterium group</taxon>
        <taxon>Pararhizobium</taxon>
    </lineage>
</organism>
<feature type="transmembrane region" description="Helical" evidence="7">
    <location>
        <begin position="206"/>
        <end position="225"/>
    </location>
</feature>
<feature type="transmembrane region" description="Helical" evidence="7">
    <location>
        <begin position="105"/>
        <end position="126"/>
    </location>
</feature>
<keyword evidence="4 7" id="KW-0812">Transmembrane</keyword>
<evidence type="ECO:0000256" key="7">
    <source>
        <dbReference type="RuleBase" id="RU363032"/>
    </source>
</evidence>
<dbReference type="RefSeq" id="WP_141165443.1">
    <property type="nucleotide sequence ID" value="NZ_VHLH01000002.1"/>
</dbReference>
<keyword evidence="2 7" id="KW-0813">Transport</keyword>
<keyword evidence="5 7" id="KW-1133">Transmembrane helix</keyword>
<dbReference type="InterPro" id="IPR045621">
    <property type="entry name" value="BPD_transp_1_N"/>
</dbReference>
<dbReference type="InterPro" id="IPR000515">
    <property type="entry name" value="MetI-like"/>
</dbReference>
<dbReference type="PANTHER" id="PTHR43163:SF6">
    <property type="entry name" value="DIPEPTIDE TRANSPORT SYSTEM PERMEASE PROTEIN DPPB-RELATED"/>
    <property type="match status" value="1"/>
</dbReference>
<comment type="subcellular location">
    <subcellularLocation>
        <location evidence="1 7">Cell membrane</location>
        <topology evidence="1 7">Multi-pass membrane protein</topology>
    </subcellularLocation>
</comment>
<gene>
    <name evidence="9" type="ORF">FJU11_01985</name>
</gene>
<feature type="transmembrane region" description="Helical" evidence="7">
    <location>
        <begin position="259"/>
        <end position="286"/>
    </location>
</feature>
<feature type="transmembrane region" description="Helical" evidence="7">
    <location>
        <begin position="9"/>
        <end position="31"/>
    </location>
</feature>
<feature type="transmembrane region" description="Helical" evidence="7">
    <location>
        <begin position="306"/>
        <end position="332"/>
    </location>
</feature>
<evidence type="ECO:0000259" key="8">
    <source>
        <dbReference type="PROSITE" id="PS50928"/>
    </source>
</evidence>
<evidence type="ECO:0000313" key="10">
    <source>
        <dbReference type="Proteomes" id="UP000320314"/>
    </source>
</evidence>
<evidence type="ECO:0000256" key="1">
    <source>
        <dbReference type="ARBA" id="ARBA00004651"/>
    </source>
</evidence>
<dbReference type="PROSITE" id="PS50928">
    <property type="entry name" value="ABC_TM1"/>
    <property type="match status" value="1"/>
</dbReference>
<dbReference type="GO" id="GO:0055085">
    <property type="term" value="P:transmembrane transport"/>
    <property type="evidence" value="ECO:0007669"/>
    <property type="project" value="InterPro"/>
</dbReference>
<dbReference type="CDD" id="cd06261">
    <property type="entry name" value="TM_PBP2"/>
    <property type="match status" value="1"/>
</dbReference>
<comment type="caution">
    <text evidence="9">The sequence shown here is derived from an EMBL/GenBank/DDBJ whole genome shotgun (WGS) entry which is preliminary data.</text>
</comment>
<dbReference type="Pfam" id="PF00528">
    <property type="entry name" value="BPD_transp_1"/>
    <property type="match status" value="1"/>
</dbReference>
<dbReference type="OrthoDB" id="9805855at2"/>
<feature type="transmembrane region" description="Helical" evidence="7">
    <location>
        <begin position="138"/>
        <end position="159"/>
    </location>
</feature>
<keyword evidence="10" id="KW-1185">Reference proteome</keyword>
<dbReference type="InterPro" id="IPR035906">
    <property type="entry name" value="MetI-like_sf"/>
</dbReference>
<dbReference type="Gene3D" id="1.10.3720.10">
    <property type="entry name" value="MetI-like"/>
    <property type="match status" value="1"/>
</dbReference>
<dbReference type="PANTHER" id="PTHR43163">
    <property type="entry name" value="DIPEPTIDE TRANSPORT SYSTEM PERMEASE PROTEIN DPPB-RELATED"/>
    <property type="match status" value="1"/>
</dbReference>
<comment type="similarity">
    <text evidence="7">Belongs to the binding-protein-dependent transport system permease family.</text>
</comment>
<dbReference type="Proteomes" id="UP000320314">
    <property type="component" value="Unassembled WGS sequence"/>
</dbReference>
<dbReference type="EMBL" id="VHLH01000002">
    <property type="protein sequence ID" value="TPW32086.1"/>
    <property type="molecule type" value="Genomic_DNA"/>
</dbReference>
<dbReference type="AlphaFoldDB" id="A0A506UF17"/>
<evidence type="ECO:0000256" key="5">
    <source>
        <dbReference type="ARBA" id="ARBA00022989"/>
    </source>
</evidence>
<evidence type="ECO:0000256" key="3">
    <source>
        <dbReference type="ARBA" id="ARBA00022475"/>
    </source>
</evidence>
<dbReference type="SUPFAM" id="SSF161098">
    <property type="entry name" value="MetI-like"/>
    <property type="match status" value="1"/>
</dbReference>
<feature type="domain" description="ABC transmembrane type-1" evidence="8">
    <location>
        <begin position="99"/>
        <end position="329"/>
    </location>
</feature>
<reference evidence="9 10" key="1">
    <citation type="submission" date="2019-06" db="EMBL/GenBank/DDBJ databases">
        <authorList>
            <person name="Li M."/>
        </authorList>
    </citation>
    <scope>NUCLEOTIDE SEQUENCE [LARGE SCALE GENOMIC DNA]</scope>
    <source>
        <strain evidence="9 10">BGMRC6574</strain>
    </source>
</reference>
<keyword evidence="6 7" id="KW-0472">Membrane</keyword>
<protein>
    <submittedName>
        <fullName evidence="9">ABC transporter permease</fullName>
    </submittedName>
</protein>
<dbReference type="Pfam" id="PF19300">
    <property type="entry name" value="BPD_transp_1_N"/>
    <property type="match status" value="1"/>
</dbReference>